<dbReference type="Proteomes" id="UP000558488">
    <property type="component" value="Unassembled WGS sequence"/>
</dbReference>
<comment type="caution">
    <text evidence="1">The sequence shown here is derived from an EMBL/GenBank/DDBJ whole genome shotgun (WGS) entry which is preliminary data.</text>
</comment>
<reference evidence="1 2" key="1">
    <citation type="journal article" date="2020" name="Nature">
        <title>Six reference-quality genomes reveal evolution of bat adaptations.</title>
        <authorList>
            <person name="Jebb D."/>
            <person name="Huang Z."/>
            <person name="Pippel M."/>
            <person name="Hughes G.M."/>
            <person name="Lavrichenko K."/>
            <person name="Devanna P."/>
            <person name="Winkler S."/>
            <person name="Jermiin L.S."/>
            <person name="Skirmuntt E.C."/>
            <person name="Katzourakis A."/>
            <person name="Burkitt-Gray L."/>
            <person name="Ray D.A."/>
            <person name="Sullivan K.A.M."/>
            <person name="Roscito J.G."/>
            <person name="Kirilenko B.M."/>
            <person name="Davalos L.M."/>
            <person name="Corthals A.P."/>
            <person name="Power M.L."/>
            <person name="Jones G."/>
            <person name="Ransome R.D."/>
            <person name="Dechmann D.K.N."/>
            <person name="Locatelli A.G."/>
            <person name="Puechmaille S.J."/>
            <person name="Fedrigo O."/>
            <person name="Jarvis E.D."/>
            <person name="Hiller M."/>
            <person name="Vernes S.C."/>
            <person name="Myers E.W."/>
            <person name="Teeling E.C."/>
        </authorList>
    </citation>
    <scope>NUCLEOTIDE SEQUENCE [LARGE SCALE GENOMIC DNA]</scope>
    <source>
        <strain evidence="1">MPipKuh1</strain>
        <tissue evidence="1">Flight muscle</tissue>
    </source>
</reference>
<proteinExistence type="predicted"/>
<keyword evidence="2" id="KW-1185">Reference proteome</keyword>
<name>A0A7J7UMA7_PIPKU</name>
<accession>A0A7J7UMA7</accession>
<evidence type="ECO:0000313" key="2">
    <source>
        <dbReference type="Proteomes" id="UP000558488"/>
    </source>
</evidence>
<protein>
    <submittedName>
        <fullName evidence="1">Uncharacterized protein</fullName>
    </submittedName>
</protein>
<dbReference type="AlphaFoldDB" id="A0A7J7UMA7"/>
<sequence length="146" mass="14734">MSPVLGFSSVGSGVGGGVQSSLLSPSRQGNSATQPTVPSLCTMCAPPGPPFAASPGFHLTAQLPLDEPGSPGPGLELGFSAGGSGVHHSRSFYLLPTRECHPGTQPPLLSSSVLSARATCLCTLGFYSSSTLPSSFFLASHCRISS</sequence>
<organism evidence="1 2">
    <name type="scientific">Pipistrellus kuhlii</name>
    <name type="common">Kuhl's pipistrelle</name>
    <dbReference type="NCBI Taxonomy" id="59472"/>
    <lineage>
        <taxon>Eukaryota</taxon>
        <taxon>Metazoa</taxon>
        <taxon>Chordata</taxon>
        <taxon>Craniata</taxon>
        <taxon>Vertebrata</taxon>
        <taxon>Euteleostomi</taxon>
        <taxon>Mammalia</taxon>
        <taxon>Eutheria</taxon>
        <taxon>Laurasiatheria</taxon>
        <taxon>Chiroptera</taxon>
        <taxon>Yangochiroptera</taxon>
        <taxon>Vespertilionidae</taxon>
        <taxon>Pipistrellus</taxon>
    </lineage>
</organism>
<dbReference type="EMBL" id="JACAGB010000019">
    <property type="protein sequence ID" value="KAF6313932.1"/>
    <property type="molecule type" value="Genomic_DNA"/>
</dbReference>
<gene>
    <name evidence="1" type="ORF">mPipKuh1_008785</name>
</gene>
<evidence type="ECO:0000313" key="1">
    <source>
        <dbReference type="EMBL" id="KAF6313932.1"/>
    </source>
</evidence>